<comment type="caution">
    <text evidence="1">The sequence shown here is derived from an EMBL/GenBank/DDBJ whole genome shotgun (WGS) entry which is preliminary data.</text>
</comment>
<dbReference type="AlphaFoldDB" id="A0A9P3PYJ2"/>
<sequence>MSSKENSYTVYDTSKKNRLIGAIMAGKSVVKAAALVKMKPSAAYAIIKKYRATGSTSNRRRSGRPSKLSDTDKCAIVRAAVKERRKPFCELANTSGLDISSSTVRNVLAEAGYH</sequence>
<protein>
    <submittedName>
        <fullName evidence="1">Uncharacterized protein</fullName>
    </submittedName>
</protein>
<name>A0A9P3PYJ2_LYOSH</name>
<proteinExistence type="predicted"/>
<organism evidence="1 2">
    <name type="scientific">Lyophyllum shimeji</name>
    <name type="common">Hon-shimeji</name>
    <name type="synonym">Tricholoma shimeji</name>
    <dbReference type="NCBI Taxonomy" id="47721"/>
    <lineage>
        <taxon>Eukaryota</taxon>
        <taxon>Fungi</taxon>
        <taxon>Dikarya</taxon>
        <taxon>Basidiomycota</taxon>
        <taxon>Agaricomycotina</taxon>
        <taxon>Agaricomycetes</taxon>
        <taxon>Agaricomycetidae</taxon>
        <taxon>Agaricales</taxon>
        <taxon>Tricholomatineae</taxon>
        <taxon>Lyophyllaceae</taxon>
        <taxon>Lyophyllum</taxon>
    </lineage>
</organism>
<evidence type="ECO:0000313" key="2">
    <source>
        <dbReference type="Proteomes" id="UP001063166"/>
    </source>
</evidence>
<reference evidence="1" key="1">
    <citation type="submission" date="2022-07" db="EMBL/GenBank/DDBJ databases">
        <title>The genome of Lyophyllum shimeji provides insight into the initial evolution of ectomycorrhizal fungal genome.</title>
        <authorList>
            <person name="Kobayashi Y."/>
            <person name="Shibata T."/>
            <person name="Hirakawa H."/>
            <person name="Shigenobu S."/>
            <person name="Nishiyama T."/>
            <person name="Yamada A."/>
            <person name="Hasebe M."/>
            <person name="Kawaguchi M."/>
        </authorList>
    </citation>
    <scope>NUCLEOTIDE SEQUENCE</scope>
    <source>
        <strain evidence="1">AT787</strain>
    </source>
</reference>
<dbReference type="Proteomes" id="UP001063166">
    <property type="component" value="Unassembled WGS sequence"/>
</dbReference>
<dbReference type="OrthoDB" id="3056127at2759"/>
<keyword evidence="2" id="KW-1185">Reference proteome</keyword>
<gene>
    <name evidence="1" type="ORF">LshimejAT787_1303870</name>
</gene>
<accession>A0A9P3PYJ2</accession>
<evidence type="ECO:0000313" key="1">
    <source>
        <dbReference type="EMBL" id="GLB43486.1"/>
    </source>
</evidence>
<dbReference type="InterPro" id="IPR009057">
    <property type="entry name" value="Homeodomain-like_sf"/>
</dbReference>
<dbReference type="SUPFAM" id="SSF46689">
    <property type="entry name" value="Homeodomain-like"/>
    <property type="match status" value="1"/>
</dbReference>
<dbReference type="EMBL" id="BRPK01000013">
    <property type="protein sequence ID" value="GLB43486.1"/>
    <property type="molecule type" value="Genomic_DNA"/>
</dbReference>